<protein>
    <submittedName>
        <fullName evidence="7">Peptidase, M24 family protein</fullName>
        <ecNumber evidence="7">3.4.11.9</ecNumber>
    </submittedName>
</protein>
<evidence type="ECO:0000259" key="4">
    <source>
        <dbReference type="Pfam" id="PF00557"/>
    </source>
</evidence>
<sequence>MNIHSLQAVPARLAQVRAVMAREHLDAYIVLSSDPHLSEYPPARWQSRAFLSGFTGSAGTLIVTNDFAGVWVDSRYWTQAETQLAGSGAARMKITAQSAVPYLDWLLAHIPAGGTIGVDGGVLSLACAHTLLDACNARDIALRPIDLLEIDPALWPDRPPLPINPVFEHTLPYAGAPRADKLARIRAAMREHGADWHFLSTLDDIAWLLNMRGADIPYNPVFIAHALIGPESATLFVAPGKMPAPLAESLAAHGVRLAPYEQAGDALARLPTGAALLLDPRRTAWAFARRIPEQARIIEAVNPSTLEKSRKTASEAAHIRMAMEQDGAALCAFFAWFEQALGSHILTELSIDEQLTAARARQPDFISPSFATIAAFNANGAMPHYQASAASHARICGDGILLIDSGGHYSGGTTDITRVAPVGAPSAAQKRDFTLVLKGVIALSRARFPNRIRAPMLDALARAPLWAEGMDYGHGTGHGVGYCLNVHEGPQAISYRADARPETAMEEGMVTSIEPGIYRPGQWGVRIENLVLNRRVQSAEEGDKERVFLEFETLTLCPIDTRCIERDLLRADEMDWLNAYHAMVRRRLAPRLSGAARAWLEERTRAI</sequence>
<dbReference type="EC" id="3.4.11.9" evidence="7"/>
<keyword evidence="7" id="KW-0645">Protease</keyword>
<dbReference type="Proteomes" id="UP000054051">
    <property type="component" value="Unassembled WGS sequence"/>
</dbReference>
<dbReference type="STRING" id="1070319.CAGGBEG34_230037"/>
<dbReference type="FunFam" id="3.90.230.10:FF:000004">
    <property type="entry name" value="xaa-Pro aminopeptidase 1 isoform X1"/>
    <property type="match status" value="1"/>
</dbReference>
<evidence type="ECO:0000259" key="6">
    <source>
        <dbReference type="Pfam" id="PF16188"/>
    </source>
</evidence>
<dbReference type="CDD" id="cd01085">
    <property type="entry name" value="APP"/>
    <property type="match status" value="1"/>
</dbReference>
<organism evidence="7 8">
    <name type="scientific">Candidatus Glomeribacter gigasporarum BEG34</name>
    <dbReference type="NCBI Taxonomy" id="1070319"/>
    <lineage>
        <taxon>Bacteria</taxon>
        <taxon>Pseudomonadati</taxon>
        <taxon>Pseudomonadota</taxon>
        <taxon>Betaproteobacteria</taxon>
        <taxon>Burkholderiales</taxon>
        <taxon>Burkholderiaceae</taxon>
        <taxon>Candidatus Glomeribacter</taxon>
    </lineage>
</organism>
<evidence type="ECO:0000256" key="3">
    <source>
        <dbReference type="ARBA" id="ARBA00022801"/>
    </source>
</evidence>
<dbReference type="Pfam" id="PF16189">
    <property type="entry name" value="Creatinase_N_2"/>
    <property type="match status" value="1"/>
</dbReference>
<dbReference type="Pfam" id="PF01321">
    <property type="entry name" value="Creatinase_N"/>
    <property type="match status" value="1"/>
</dbReference>
<dbReference type="SUPFAM" id="SSF53092">
    <property type="entry name" value="Creatinase/prolidase N-terminal domain"/>
    <property type="match status" value="2"/>
</dbReference>
<dbReference type="InterPro" id="IPR000994">
    <property type="entry name" value="Pept_M24"/>
</dbReference>
<keyword evidence="8" id="KW-1185">Reference proteome</keyword>
<dbReference type="RefSeq" id="WP_006682591.1">
    <property type="nucleotide sequence ID" value="NZ_CAFB01000040.1"/>
</dbReference>
<comment type="caution">
    <text evidence="7">The sequence shown here is derived from an EMBL/GenBank/DDBJ whole genome shotgun (WGS) entry which is preliminary data.</text>
</comment>
<dbReference type="InterPro" id="IPR050422">
    <property type="entry name" value="X-Pro_aminopeptidase_P"/>
</dbReference>
<comment type="similarity">
    <text evidence="1">Belongs to the peptidase M24B family.</text>
</comment>
<dbReference type="OrthoDB" id="9806388at2"/>
<reference evidence="7 8" key="1">
    <citation type="submission" date="2011-08" db="EMBL/GenBank/DDBJ databases">
        <title>The genome of the obligate endobacterium of an arbuscular mycorrhizal fungus reveals an interphylum network of nutritional interactions.</title>
        <authorList>
            <person name="Ghignone S."/>
            <person name="Salvioli A."/>
            <person name="Anca I."/>
            <person name="Lumini E."/>
            <person name="Ortu G."/>
            <person name="Petiti L."/>
            <person name="Cruveiller S."/>
            <person name="Bianciotto V."/>
            <person name="Piffanelli P."/>
            <person name="Lanfranco L."/>
            <person name="Bonfante P."/>
        </authorList>
    </citation>
    <scope>NUCLEOTIDE SEQUENCE [LARGE SCALE GENOMIC DNA]</scope>
    <source>
        <strain evidence="7 8">BEG34</strain>
    </source>
</reference>
<dbReference type="Gene3D" id="3.40.350.10">
    <property type="entry name" value="Creatinase/prolidase N-terminal domain"/>
    <property type="match status" value="2"/>
</dbReference>
<dbReference type="InterPro" id="IPR032416">
    <property type="entry name" value="Peptidase_M24_C"/>
</dbReference>
<keyword evidence="7" id="KW-0031">Aminopeptidase</keyword>
<evidence type="ECO:0000259" key="5">
    <source>
        <dbReference type="Pfam" id="PF01321"/>
    </source>
</evidence>
<evidence type="ECO:0000256" key="1">
    <source>
        <dbReference type="ARBA" id="ARBA00008766"/>
    </source>
</evidence>
<dbReference type="Gene3D" id="3.90.230.10">
    <property type="entry name" value="Creatinase/methionine aminopeptidase superfamily"/>
    <property type="match status" value="1"/>
</dbReference>
<dbReference type="InterPro" id="IPR029149">
    <property type="entry name" value="Creatin/AminoP/Spt16_N"/>
</dbReference>
<dbReference type="SUPFAM" id="SSF55920">
    <property type="entry name" value="Creatinase/aminopeptidase"/>
    <property type="match status" value="1"/>
</dbReference>
<dbReference type="GO" id="GO:0046872">
    <property type="term" value="F:metal ion binding"/>
    <property type="evidence" value="ECO:0007669"/>
    <property type="project" value="UniProtKB-KW"/>
</dbReference>
<evidence type="ECO:0000313" key="7">
    <source>
        <dbReference type="EMBL" id="CCD29396.1"/>
    </source>
</evidence>
<name>G2J9E9_9BURK</name>
<dbReference type="InterPro" id="IPR000587">
    <property type="entry name" value="Creatinase_N"/>
</dbReference>
<evidence type="ECO:0000256" key="2">
    <source>
        <dbReference type="ARBA" id="ARBA00022723"/>
    </source>
</evidence>
<dbReference type="GO" id="GO:0005737">
    <property type="term" value="C:cytoplasm"/>
    <property type="evidence" value="ECO:0007669"/>
    <property type="project" value="UniProtKB-ARBA"/>
</dbReference>
<dbReference type="eggNOG" id="COG0006">
    <property type="taxonomic scope" value="Bacteria"/>
</dbReference>
<dbReference type="PANTHER" id="PTHR43763">
    <property type="entry name" value="XAA-PRO AMINOPEPTIDASE 1"/>
    <property type="match status" value="1"/>
</dbReference>
<dbReference type="PANTHER" id="PTHR43763:SF6">
    <property type="entry name" value="XAA-PRO AMINOPEPTIDASE 1"/>
    <property type="match status" value="1"/>
</dbReference>
<feature type="domain" description="Peptidase M24" evidence="4">
    <location>
        <begin position="318"/>
        <end position="532"/>
    </location>
</feature>
<dbReference type="EMBL" id="CAFB01000040">
    <property type="protein sequence ID" value="CCD29396.1"/>
    <property type="molecule type" value="Genomic_DNA"/>
</dbReference>
<dbReference type="GO" id="GO:0070006">
    <property type="term" value="F:metalloaminopeptidase activity"/>
    <property type="evidence" value="ECO:0007669"/>
    <property type="project" value="InterPro"/>
</dbReference>
<proteinExistence type="inferred from homology"/>
<dbReference type="InterPro" id="IPR036005">
    <property type="entry name" value="Creatinase/aminopeptidase-like"/>
</dbReference>
<dbReference type="AlphaFoldDB" id="G2J9E9"/>
<evidence type="ECO:0000313" key="8">
    <source>
        <dbReference type="Proteomes" id="UP000054051"/>
    </source>
</evidence>
<keyword evidence="2" id="KW-0479">Metal-binding</keyword>
<accession>G2J9E9</accession>
<dbReference type="InterPro" id="IPR033740">
    <property type="entry name" value="Pept_M24B"/>
</dbReference>
<dbReference type="Pfam" id="PF00557">
    <property type="entry name" value="Peptidase_M24"/>
    <property type="match status" value="1"/>
</dbReference>
<feature type="domain" description="Creatinase N-terminal" evidence="5">
    <location>
        <begin position="12"/>
        <end position="136"/>
    </location>
</feature>
<dbReference type="Pfam" id="PF16188">
    <property type="entry name" value="Peptidase_M24_C"/>
    <property type="match status" value="1"/>
</dbReference>
<gene>
    <name evidence="7" type="ORF">CAGGBEG34_230037</name>
</gene>
<keyword evidence="3 7" id="KW-0378">Hydrolase</keyword>
<feature type="domain" description="Peptidase M24 C-terminal" evidence="6">
    <location>
        <begin position="548"/>
        <end position="607"/>
    </location>
</feature>